<evidence type="ECO:0000313" key="1">
    <source>
        <dbReference type="EMBL" id="KAJ4956622.1"/>
    </source>
</evidence>
<dbReference type="Proteomes" id="UP001141806">
    <property type="component" value="Unassembled WGS sequence"/>
</dbReference>
<proteinExistence type="predicted"/>
<sequence length="126" mass="14894">MGILGGAFWNGILTPSQREHRRGWDVDLLDLKEEGEKRKGIKSIKSEQRYAHRRRKRKEKRGWSTTAFPPFLTGVSVSRSSIKAMAQTSSIKATILLCTWRCSLPFQPWRWHHRQRCWRSKRDLVF</sequence>
<keyword evidence="2" id="KW-1185">Reference proteome</keyword>
<gene>
    <name evidence="1" type="ORF">NE237_013405</name>
</gene>
<dbReference type="EMBL" id="JAMYWD010000011">
    <property type="protein sequence ID" value="KAJ4956622.1"/>
    <property type="molecule type" value="Genomic_DNA"/>
</dbReference>
<accession>A0A9Q0H2X9</accession>
<comment type="caution">
    <text evidence="1">The sequence shown here is derived from an EMBL/GenBank/DDBJ whole genome shotgun (WGS) entry which is preliminary data.</text>
</comment>
<dbReference type="AlphaFoldDB" id="A0A9Q0H2X9"/>
<name>A0A9Q0H2X9_9MAGN</name>
<evidence type="ECO:0000313" key="2">
    <source>
        <dbReference type="Proteomes" id="UP001141806"/>
    </source>
</evidence>
<protein>
    <submittedName>
        <fullName evidence="1">Uncharacterized protein</fullName>
    </submittedName>
</protein>
<reference evidence="1" key="1">
    <citation type="journal article" date="2023" name="Plant J.">
        <title>The genome of the king protea, Protea cynaroides.</title>
        <authorList>
            <person name="Chang J."/>
            <person name="Duong T.A."/>
            <person name="Schoeman C."/>
            <person name="Ma X."/>
            <person name="Roodt D."/>
            <person name="Barker N."/>
            <person name="Li Z."/>
            <person name="Van de Peer Y."/>
            <person name="Mizrachi E."/>
        </authorList>
    </citation>
    <scope>NUCLEOTIDE SEQUENCE</scope>
    <source>
        <tissue evidence="1">Young leaves</tissue>
    </source>
</reference>
<organism evidence="1 2">
    <name type="scientific">Protea cynaroides</name>
    <dbReference type="NCBI Taxonomy" id="273540"/>
    <lineage>
        <taxon>Eukaryota</taxon>
        <taxon>Viridiplantae</taxon>
        <taxon>Streptophyta</taxon>
        <taxon>Embryophyta</taxon>
        <taxon>Tracheophyta</taxon>
        <taxon>Spermatophyta</taxon>
        <taxon>Magnoliopsida</taxon>
        <taxon>Proteales</taxon>
        <taxon>Proteaceae</taxon>
        <taxon>Protea</taxon>
    </lineage>
</organism>